<reference evidence="1 2" key="1">
    <citation type="journal article" date="2015" name="Proc. Natl. Acad. Sci. U.S.A.">
        <title>The resurrection genome of Boea hygrometrica: A blueprint for survival of dehydration.</title>
        <authorList>
            <person name="Xiao L."/>
            <person name="Yang G."/>
            <person name="Zhang L."/>
            <person name="Yang X."/>
            <person name="Zhao S."/>
            <person name="Ji Z."/>
            <person name="Zhou Q."/>
            <person name="Hu M."/>
            <person name="Wang Y."/>
            <person name="Chen M."/>
            <person name="Xu Y."/>
            <person name="Jin H."/>
            <person name="Xiao X."/>
            <person name="Hu G."/>
            <person name="Bao F."/>
            <person name="Hu Y."/>
            <person name="Wan P."/>
            <person name="Li L."/>
            <person name="Deng X."/>
            <person name="Kuang T."/>
            <person name="Xiang C."/>
            <person name="Zhu J.K."/>
            <person name="Oliver M.J."/>
            <person name="He Y."/>
        </authorList>
    </citation>
    <scope>NUCLEOTIDE SEQUENCE [LARGE SCALE GENOMIC DNA]</scope>
    <source>
        <strain evidence="2">cv. XS01</strain>
    </source>
</reference>
<sequence length="85" mass="9337">MEGLIPFVYRAIMQYRSGRPGVIGTWLDESSPEGYVRLPGDSDRSSTIDTSVFRSDCVLSTRICVSNNATQSPIPHCSVDSLRAI</sequence>
<dbReference type="PANTHER" id="PTHR34670:SF8">
    <property type="entry name" value="EXPRESSED PROTEIN"/>
    <property type="match status" value="1"/>
</dbReference>
<proteinExistence type="predicted"/>
<dbReference type="Proteomes" id="UP000250235">
    <property type="component" value="Unassembled WGS sequence"/>
</dbReference>
<dbReference type="EMBL" id="KQ996088">
    <property type="protein sequence ID" value="KZV45467.1"/>
    <property type="molecule type" value="Genomic_DNA"/>
</dbReference>
<organism evidence="1 2">
    <name type="scientific">Dorcoceras hygrometricum</name>
    <dbReference type="NCBI Taxonomy" id="472368"/>
    <lineage>
        <taxon>Eukaryota</taxon>
        <taxon>Viridiplantae</taxon>
        <taxon>Streptophyta</taxon>
        <taxon>Embryophyta</taxon>
        <taxon>Tracheophyta</taxon>
        <taxon>Spermatophyta</taxon>
        <taxon>Magnoliopsida</taxon>
        <taxon>eudicotyledons</taxon>
        <taxon>Gunneridae</taxon>
        <taxon>Pentapetalae</taxon>
        <taxon>asterids</taxon>
        <taxon>lamiids</taxon>
        <taxon>Lamiales</taxon>
        <taxon>Gesneriaceae</taxon>
        <taxon>Didymocarpoideae</taxon>
        <taxon>Trichosporeae</taxon>
        <taxon>Loxocarpinae</taxon>
        <taxon>Dorcoceras</taxon>
    </lineage>
</organism>
<accession>A0A2Z7CHU7</accession>
<evidence type="ECO:0000313" key="2">
    <source>
        <dbReference type="Proteomes" id="UP000250235"/>
    </source>
</evidence>
<name>A0A2Z7CHU7_9LAMI</name>
<evidence type="ECO:0000313" key="1">
    <source>
        <dbReference type="EMBL" id="KZV45467.1"/>
    </source>
</evidence>
<dbReference type="OrthoDB" id="691358at2759"/>
<dbReference type="PANTHER" id="PTHR34670">
    <property type="entry name" value="EXPRESSED PROTEIN"/>
    <property type="match status" value="1"/>
</dbReference>
<protein>
    <submittedName>
        <fullName evidence="1">Uncharacterized protein</fullName>
    </submittedName>
</protein>
<dbReference type="AlphaFoldDB" id="A0A2Z7CHU7"/>
<gene>
    <name evidence="1" type="ORF">F511_41082</name>
</gene>
<keyword evidence="2" id="KW-1185">Reference proteome</keyword>